<reference evidence="2 3" key="1">
    <citation type="submission" date="2020-04" db="EMBL/GenBank/DDBJ databases">
        <authorList>
            <person name="Alioto T."/>
            <person name="Alioto T."/>
            <person name="Gomez Garrido J."/>
        </authorList>
    </citation>
    <scope>NUCLEOTIDE SEQUENCE [LARGE SCALE GENOMIC DNA]</scope>
</reference>
<comment type="caution">
    <text evidence="2">The sequence shown here is derived from an EMBL/GenBank/DDBJ whole genome shotgun (WGS) entry which is preliminary data.</text>
</comment>
<dbReference type="Proteomes" id="UP000494165">
    <property type="component" value="Unassembled WGS sequence"/>
</dbReference>
<evidence type="ECO:0008006" key="4">
    <source>
        <dbReference type="Google" id="ProtNLM"/>
    </source>
</evidence>
<feature type="chain" id="PRO_5035864600" description="Peptidase S1 domain-containing protein" evidence="1">
    <location>
        <begin position="22"/>
        <end position="248"/>
    </location>
</feature>
<accession>A0A8S1DLG8</accession>
<keyword evidence="3" id="KW-1185">Reference proteome</keyword>
<dbReference type="SUPFAM" id="SSF50494">
    <property type="entry name" value="Trypsin-like serine proteases"/>
    <property type="match status" value="1"/>
</dbReference>
<name>A0A8S1DLG8_9INSE</name>
<dbReference type="InterPro" id="IPR009003">
    <property type="entry name" value="Peptidase_S1_PA"/>
</dbReference>
<keyword evidence="1" id="KW-0732">Signal</keyword>
<organism evidence="2 3">
    <name type="scientific">Cloeon dipterum</name>
    <dbReference type="NCBI Taxonomy" id="197152"/>
    <lineage>
        <taxon>Eukaryota</taxon>
        <taxon>Metazoa</taxon>
        <taxon>Ecdysozoa</taxon>
        <taxon>Arthropoda</taxon>
        <taxon>Hexapoda</taxon>
        <taxon>Insecta</taxon>
        <taxon>Pterygota</taxon>
        <taxon>Palaeoptera</taxon>
        <taxon>Ephemeroptera</taxon>
        <taxon>Pisciforma</taxon>
        <taxon>Baetidae</taxon>
        <taxon>Cloeon</taxon>
    </lineage>
</organism>
<evidence type="ECO:0000256" key="1">
    <source>
        <dbReference type="SAM" id="SignalP"/>
    </source>
</evidence>
<protein>
    <recommendedName>
        <fullName evidence="4">Peptidase S1 domain-containing protein</fullName>
    </recommendedName>
</protein>
<evidence type="ECO:0000313" key="2">
    <source>
        <dbReference type="EMBL" id="CAB3378884.1"/>
    </source>
</evidence>
<gene>
    <name evidence="2" type="ORF">CLODIP_2_CD00645</name>
</gene>
<feature type="signal peptide" evidence="1">
    <location>
        <begin position="1"/>
        <end position="21"/>
    </location>
</feature>
<proteinExistence type="predicted"/>
<evidence type="ECO:0000313" key="3">
    <source>
        <dbReference type="Proteomes" id="UP000494165"/>
    </source>
</evidence>
<dbReference type="EMBL" id="CADEPI010000174">
    <property type="protein sequence ID" value="CAB3378884.1"/>
    <property type="molecule type" value="Genomic_DNA"/>
</dbReference>
<sequence>MYFKALSGLLVCCTLLLGGESQVVITDAAPTEFPHIVKIQFQDQTVLKTTPGLFVSKKYVLTSFNSGNTLTKDMFDVTNQMGAVQTVGAYKADAINRLFYLKICTLFKGTPFNMSVSSFYALDDPVDAQLLFFNTTSDTLKKVSVQLINNSTCRDKSSQFGFLSGELTCMTSNETTNFCRDTLQDANVAATRITFSVVAIGGQVNGLFHSGTCDSQNNLYSLAPYFFYKKISSFRQTIIDLIPQVDIV</sequence>
<dbReference type="AlphaFoldDB" id="A0A8S1DLG8"/>